<name>A0ABS5ZTI1_9PROT</name>
<evidence type="ECO:0008006" key="3">
    <source>
        <dbReference type="Google" id="ProtNLM"/>
    </source>
</evidence>
<reference evidence="1 2" key="1">
    <citation type="journal article" date="2021" name="ISME J.">
        <title>Genomic evolution of the class Acidithiobacillia: deep-branching Proteobacteria living in extreme acidic conditions.</title>
        <authorList>
            <person name="Moya-Beltran A."/>
            <person name="Beard S."/>
            <person name="Rojas-Villalobos C."/>
            <person name="Issotta F."/>
            <person name="Gallardo Y."/>
            <person name="Ulloa R."/>
            <person name="Giaveno A."/>
            <person name="Degli Esposti M."/>
            <person name="Johnson D.B."/>
            <person name="Quatrini R."/>
        </authorList>
    </citation>
    <scope>NUCLEOTIDE SEQUENCE [LARGE SCALE GENOMIC DNA]</scope>
    <source>
        <strain evidence="1 2">ATCC 19703</strain>
    </source>
</reference>
<evidence type="ECO:0000313" key="1">
    <source>
        <dbReference type="EMBL" id="MBU2739710.1"/>
    </source>
</evidence>
<comment type="caution">
    <text evidence="1">The sequence shown here is derived from an EMBL/GenBank/DDBJ whole genome shotgun (WGS) entry which is preliminary data.</text>
</comment>
<dbReference type="RefSeq" id="WP_215864604.1">
    <property type="nucleotide sequence ID" value="NZ_JABELD010000118.1"/>
</dbReference>
<accession>A0ABS5ZTI1</accession>
<gene>
    <name evidence="1" type="ORF">HJG40_13180</name>
</gene>
<protein>
    <recommendedName>
        <fullName evidence="3">Transposase</fullName>
    </recommendedName>
</protein>
<sequence>MDRFLSIPWMEAYAAHCSADASLAAALKGFNASIEYGWLDKDYPKGLQKPRRKKPNCACMPARKPGCAFTREN</sequence>
<proteinExistence type="predicted"/>
<dbReference type="EMBL" id="JABELD010000118">
    <property type="protein sequence ID" value="MBU2739710.1"/>
    <property type="molecule type" value="Genomic_DNA"/>
</dbReference>
<dbReference type="Proteomes" id="UP001197028">
    <property type="component" value="Unassembled WGS sequence"/>
</dbReference>
<keyword evidence="2" id="KW-1185">Reference proteome</keyword>
<evidence type="ECO:0000313" key="2">
    <source>
        <dbReference type="Proteomes" id="UP001197028"/>
    </source>
</evidence>
<organism evidence="1 2">
    <name type="scientific">Acidithiobacillus concretivorus</name>
    <dbReference type="NCBI Taxonomy" id="3063952"/>
    <lineage>
        <taxon>Bacteria</taxon>
        <taxon>Pseudomonadati</taxon>
        <taxon>Pseudomonadota</taxon>
        <taxon>Acidithiobacillia</taxon>
        <taxon>Acidithiobacillales</taxon>
        <taxon>Acidithiobacillaceae</taxon>
        <taxon>Acidithiobacillus</taxon>
    </lineage>
</organism>